<dbReference type="GO" id="GO:1901135">
    <property type="term" value="P:carbohydrate derivative metabolic process"/>
    <property type="evidence" value="ECO:0007669"/>
    <property type="project" value="UniProtKB-ARBA"/>
</dbReference>
<evidence type="ECO:0000313" key="1">
    <source>
        <dbReference type="EMBL" id="BBL88744.1"/>
    </source>
</evidence>
<dbReference type="AlphaFoldDB" id="A0A510I4W0"/>
<dbReference type="PANTHER" id="PTHR12526">
    <property type="entry name" value="GLYCOSYLTRANSFERASE"/>
    <property type="match status" value="1"/>
</dbReference>
<dbReference type="InterPro" id="IPR028098">
    <property type="entry name" value="Glyco_trans_4-like_N"/>
</dbReference>
<accession>A0A510I4W0</accession>
<gene>
    <name evidence="1" type="ORF">VroAM7_13970</name>
</gene>
<proteinExistence type="predicted"/>
<organism evidence="1 2">
    <name type="scientific">Vibrio rotiferianus</name>
    <dbReference type="NCBI Taxonomy" id="190895"/>
    <lineage>
        <taxon>Bacteria</taxon>
        <taxon>Pseudomonadati</taxon>
        <taxon>Pseudomonadota</taxon>
        <taxon>Gammaproteobacteria</taxon>
        <taxon>Vibrionales</taxon>
        <taxon>Vibrionaceae</taxon>
        <taxon>Vibrio</taxon>
    </lineage>
</organism>
<dbReference type="EMBL" id="AP019798">
    <property type="protein sequence ID" value="BBL88744.1"/>
    <property type="molecule type" value="Genomic_DNA"/>
</dbReference>
<dbReference type="Gene3D" id="3.40.50.2000">
    <property type="entry name" value="Glycogen Phosphorylase B"/>
    <property type="match status" value="2"/>
</dbReference>
<dbReference type="Proteomes" id="UP000315115">
    <property type="component" value="Chromosome 1"/>
</dbReference>
<sequence length="368" mass="40509">MKKRVAPKQEKRNVLHVVQHLAPGGLEMLVLEMLRFAPASDHVMIVSLEGTSADAINKWANLKPYQNRLIFLDKKPGFSPSCLYDLLKFIAGFKPDVVHTHHIGPLLYGGLAARITTTPGLIHTEHDAWHLNNRKAARLQSRLLKLLRPQVVADADLVAKQIISKLDYHDVNTIHNGIDCHRFVAGHPLQSRKALGLPTNKKIIGTAGRLELVKGHSILIRALHSLPENVHLAIAGMGSCLPTLRAQVETLGLSDRVSFLGLVQDMPTFYQSLDLFCLPSLQEGFPLSTLEAQACNVPCVASDVGAVSETLCPHSSVLVPPNAAEPLAKALQQQLSSVNSSPRHHIKRHFDIREMIKRYSNLTEGAQL</sequence>
<name>A0A510I4W0_9VIBR</name>
<dbReference type="RefSeq" id="WP_138942372.1">
    <property type="nucleotide sequence ID" value="NZ_AP019798.1"/>
</dbReference>
<evidence type="ECO:0000313" key="2">
    <source>
        <dbReference type="Proteomes" id="UP000315115"/>
    </source>
</evidence>
<reference evidence="2" key="1">
    <citation type="submission" date="2019-07" db="EMBL/GenBank/DDBJ databases">
        <title>Complete Genome Sequences of Vibrion rotiferianus strain AM7.</title>
        <authorList>
            <person name="Miyazaki K."/>
            <person name="Wiseschart A."/>
            <person name="Pootanakit K."/>
            <person name="Ishimori K."/>
            <person name="Kitahara K."/>
        </authorList>
    </citation>
    <scope>NUCLEOTIDE SEQUENCE [LARGE SCALE GENOMIC DNA]</scope>
    <source>
        <strain evidence="2">AM7</strain>
    </source>
</reference>
<dbReference type="SUPFAM" id="SSF53756">
    <property type="entry name" value="UDP-Glycosyltransferase/glycogen phosphorylase"/>
    <property type="match status" value="1"/>
</dbReference>
<dbReference type="Pfam" id="PF13439">
    <property type="entry name" value="Glyco_transf_4"/>
    <property type="match status" value="1"/>
</dbReference>
<protein>
    <submittedName>
        <fullName evidence="1">Glycosyl transferase</fullName>
    </submittedName>
</protein>
<dbReference type="GO" id="GO:0016757">
    <property type="term" value="F:glycosyltransferase activity"/>
    <property type="evidence" value="ECO:0007669"/>
    <property type="project" value="InterPro"/>
</dbReference>
<dbReference type="InterPro" id="IPR001296">
    <property type="entry name" value="Glyco_trans_1"/>
</dbReference>
<keyword evidence="1" id="KW-0808">Transferase</keyword>
<dbReference type="Pfam" id="PF00534">
    <property type="entry name" value="Glycos_transf_1"/>
    <property type="match status" value="1"/>
</dbReference>